<protein>
    <submittedName>
        <fullName evidence="1">Uncharacterized protein</fullName>
    </submittedName>
</protein>
<dbReference type="Proteomes" id="UP000254712">
    <property type="component" value="Unassembled WGS sequence"/>
</dbReference>
<name>A0A379X1B6_SALET</name>
<dbReference type="AlphaFoldDB" id="A0A379X1B6"/>
<gene>
    <name evidence="1" type="ORF">NCTC8261_05751</name>
</gene>
<organism evidence="1 2">
    <name type="scientific">Salmonella enterica I</name>
    <dbReference type="NCBI Taxonomy" id="59201"/>
    <lineage>
        <taxon>Bacteria</taxon>
        <taxon>Pseudomonadati</taxon>
        <taxon>Pseudomonadota</taxon>
        <taxon>Gammaproteobacteria</taxon>
        <taxon>Enterobacterales</taxon>
        <taxon>Enterobacteriaceae</taxon>
        <taxon>Salmonella</taxon>
    </lineage>
</organism>
<reference evidence="1 2" key="1">
    <citation type="submission" date="2018-06" db="EMBL/GenBank/DDBJ databases">
        <authorList>
            <consortium name="Pathogen Informatics"/>
            <person name="Doyle S."/>
        </authorList>
    </citation>
    <scope>NUCLEOTIDE SEQUENCE [LARGE SCALE GENOMIC DNA]</scope>
    <source>
        <strain evidence="1 2">NCTC8261</strain>
    </source>
</reference>
<evidence type="ECO:0000313" key="2">
    <source>
        <dbReference type="Proteomes" id="UP000254712"/>
    </source>
</evidence>
<sequence length="88" mass="9570">MVPPLPPCWFCTTVFLLHGAEGELHRFTGGDFTIVAAARGNHGDNQVGEGILEVLQRIAASLTHNQNGLRNVLAEAQYLNRFGLARSI</sequence>
<proteinExistence type="predicted"/>
<dbReference type="EMBL" id="UGXT01000002">
    <property type="protein sequence ID" value="SUH39396.1"/>
    <property type="molecule type" value="Genomic_DNA"/>
</dbReference>
<accession>A0A379X1B6</accession>
<evidence type="ECO:0000313" key="1">
    <source>
        <dbReference type="EMBL" id="SUH39396.1"/>
    </source>
</evidence>